<accession>A0A9X3A454</accession>
<reference evidence="2" key="1">
    <citation type="submission" date="2022-08" db="EMBL/GenBank/DDBJ databases">
        <authorList>
            <person name="Tistechok S."/>
            <person name="Samborskyy M."/>
            <person name="Roman I."/>
        </authorList>
    </citation>
    <scope>NUCLEOTIDE SEQUENCE</scope>
    <source>
        <strain evidence="2">DSM 103496</strain>
    </source>
</reference>
<dbReference type="Proteomes" id="UP001141259">
    <property type="component" value="Unassembled WGS sequence"/>
</dbReference>
<keyword evidence="1" id="KW-0472">Membrane</keyword>
<organism evidence="2 3">
    <name type="scientific">Umezawaea endophytica</name>
    <dbReference type="NCBI Taxonomy" id="1654476"/>
    <lineage>
        <taxon>Bacteria</taxon>
        <taxon>Bacillati</taxon>
        <taxon>Actinomycetota</taxon>
        <taxon>Actinomycetes</taxon>
        <taxon>Pseudonocardiales</taxon>
        <taxon>Pseudonocardiaceae</taxon>
        <taxon>Umezawaea</taxon>
    </lineage>
</organism>
<evidence type="ECO:0000256" key="1">
    <source>
        <dbReference type="SAM" id="Phobius"/>
    </source>
</evidence>
<sequence length="67" mass="6811">MNNESKSSPSGKLVTLWAVVVVSLAANVAAQAIGLGVYVSAAFGVVAVVAGVALYSSYRKRRADGRG</sequence>
<feature type="transmembrane region" description="Helical" evidence="1">
    <location>
        <begin position="40"/>
        <end position="58"/>
    </location>
</feature>
<keyword evidence="1" id="KW-1133">Transmembrane helix</keyword>
<name>A0A9X3A454_9PSEU</name>
<dbReference type="RefSeq" id="WP_259627968.1">
    <property type="nucleotide sequence ID" value="NZ_JANYMP010000024.1"/>
</dbReference>
<evidence type="ECO:0000313" key="2">
    <source>
        <dbReference type="EMBL" id="MCS7482504.1"/>
    </source>
</evidence>
<dbReference type="AlphaFoldDB" id="A0A9X3A454"/>
<keyword evidence="1" id="KW-0812">Transmembrane</keyword>
<protein>
    <submittedName>
        <fullName evidence="2">Uncharacterized protein</fullName>
    </submittedName>
</protein>
<comment type="caution">
    <text evidence="2">The sequence shown here is derived from an EMBL/GenBank/DDBJ whole genome shotgun (WGS) entry which is preliminary data.</text>
</comment>
<gene>
    <name evidence="2" type="ORF">NZH93_37140</name>
</gene>
<evidence type="ECO:0000313" key="3">
    <source>
        <dbReference type="Proteomes" id="UP001141259"/>
    </source>
</evidence>
<dbReference type="EMBL" id="JANYMP010000024">
    <property type="protein sequence ID" value="MCS7482504.1"/>
    <property type="molecule type" value="Genomic_DNA"/>
</dbReference>
<proteinExistence type="predicted"/>
<keyword evidence="3" id="KW-1185">Reference proteome</keyword>